<dbReference type="Proteomes" id="UP000283269">
    <property type="component" value="Unassembled WGS sequence"/>
</dbReference>
<keyword evidence="4" id="KW-1185">Reference proteome</keyword>
<dbReference type="InParanoid" id="A0A409XW88"/>
<dbReference type="AlphaFoldDB" id="A0A409XW88"/>
<comment type="caution">
    <text evidence="3">The sequence shown here is derived from an EMBL/GenBank/DDBJ whole genome shotgun (WGS) entry which is preliminary data.</text>
</comment>
<feature type="compositionally biased region" description="Pro residues" evidence="1">
    <location>
        <begin position="288"/>
        <end position="306"/>
    </location>
</feature>
<feature type="compositionally biased region" description="Basic and acidic residues" evidence="1">
    <location>
        <begin position="1"/>
        <end position="12"/>
    </location>
</feature>
<keyword evidence="2" id="KW-0812">Transmembrane</keyword>
<evidence type="ECO:0000313" key="4">
    <source>
        <dbReference type="Proteomes" id="UP000283269"/>
    </source>
</evidence>
<proteinExistence type="predicted"/>
<dbReference type="CDD" id="cd12087">
    <property type="entry name" value="TM_EGFR-like"/>
    <property type="match status" value="1"/>
</dbReference>
<gene>
    <name evidence="3" type="ORF">CVT25_000490</name>
</gene>
<dbReference type="Gene3D" id="2.60.120.260">
    <property type="entry name" value="Galactose-binding domain-like"/>
    <property type="match status" value="1"/>
</dbReference>
<organism evidence="3 4">
    <name type="scientific">Psilocybe cyanescens</name>
    <dbReference type="NCBI Taxonomy" id="93625"/>
    <lineage>
        <taxon>Eukaryota</taxon>
        <taxon>Fungi</taxon>
        <taxon>Dikarya</taxon>
        <taxon>Basidiomycota</taxon>
        <taxon>Agaricomycotina</taxon>
        <taxon>Agaricomycetes</taxon>
        <taxon>Agaricomycetidae</taxon>
        <taxon>Agaricales</taxon>
        <taxon>Agaricineae</taxon>
        <taxon>Strophariaceae</taxon>
        <taxon>Psilocybe</taxon>
    </lineage>
</organism>
<evidence type="ECO:0008006" key="5">
    <source>
        <dbReference type="Google" id="ProtNLM"/>
    </source>
</evidence>
<dbReference type="EMBL" id="NHYD01000150">
    <property type="protein sequence ID" value="PPQ95027.1"/>
    <property type="molecule type" value="Genomic_DNA"/>
</dbReference>
<evidence type="ECO:0000256" key="1">
    <source>
        <dbReference type="SAM" id="MobiDB-lite"/>
    </source>
</evidence>
<evidence type="ECO:0000256" key="2">
    <source>
        <dbReference type="SAM" id="Phobius"/>
    </source>
</evidence>
<feature type="region of interest" description="Disordered" evidence="1">
    <location>
        <begin position="391"/>
        <end position="436"/>
    </location>
</feature>
<feature type="region of interest" description="Disordered" evidence="1">
    <location>
        <begin position="144"/>
        <end position="186"/>
    </location>
</feature>
<keyword evidence="2" id="KW-1133">Transmembrane helix</keyword>
<reference evidence="3 4" key="1">
    <citation type="journal article" date="2018" name="Evol. Lett.">
        <title>Horizontal gene cluster transfer increased hallucinogenic mushroom diversity.</title>
        <authorList>
            <person name="Reynolds H.T."/>
            <person name="Vijayakumar V."/>
            <person name="Gluck-Thaler E."/>
            <person name="Korotkin H.B."/>
            <person name="Matheny P.B."/>
            <person name="Slot J.C."/>
        </authorList>
    </citation>
    <scope>NUCLEOTIDE SEQUENCE [LARGE SCALE GENOMIC DNA]</scope>
    <source>
        <strain evidence="3 4">2631</strain>
    </source>
</reference>
<feature type="transmembrane region" description="Helical" evidence="2">
    <location>
        <begin position="232"/>
        <end position="254"/>
    </location>
</feature>
<keyword evidence="2" id="KW-0472">Membrane</keyword>
<dbReference type="OrthoDB" id="3067294at2759"/>
<accession>A0A409XW88</accession>
<feature type="compositionally biased region" description="Low complexity" evidence="1">
    <location>
        <begin position="316"/>
        <end position="333"/>
    </location>
</feature>
<evidence type="ECO:0000313" key="3">
    <source>
        <dbReference type="EMBL" id="PPQ95027.1"/>
    </source>
</evidence>
<feature type="region of interest" description="Disordered" evidence="1">
    <location>
        <begin position="1"/>
        <end position="20"/>
    </location>
</feature>
<feature type="region of interest" description="Disordered" evidence="1">
    <location>
        <begin position="284"/>
        <end position="346"/>
    </location>
</feature>
<dbReference type="STRING" id="93625.A0A409XW88"/>
<sequence length="436" mass="45283">MGLSVLDDRDSSIDYSSGWSKAGSSLEFNRTTTWSVVSGSTAKVTFQGTSIGVYGTISAKQRRSVAPVSEYSIDGGSQVEFTPTQAARAQYSQLFFQSPVMSDGAHTLIITNKLASADPLFLDFMFVLNTSPDSSATGALPTLSSAVPGSSTSSGSISSSTSASSSSSSSTSSSASSTSSTVSSTSSTSLNTITVTTFESQSSSSPTGVADNANNNAGADDVGAAKKSNAGAIVGGVFAGIIVLAFLVFGFFYWNRRRQRRNSFMDYKTAGSGSYWNRPLDAAATPASIPPPQTIEPFPTDPPRPPMTQAGASASSYGQPQGAAYAQGQGQSQHYPGGYMPATPGPDYYESSDIAYAVNPEPAPAGYGYGYNDSRESDIYAAQQVQHAPQGYNGGGGYVPPSQLMQNGGSGNGYVPPSNYYAAQNQPGQRVRTRLD</sequence>
<name>A0A409XW88_PSICY</name>
<protein>
    <recommendedName>
        <fullName evidence="5">Mid2 domain-containing protein</fullName>
    </recommendedName>
</protein>